<dbReference type="InterPro" id="IPR004013">
    <property type="entry name" value="PHP_dom"/>
</dbReference>
<dbReference type="AlphaFoldDB" id="A0A8J7US37"/>
<organism evidence="2 3">
    <name type="scientific">Natronogracilivirga saccharolytica</name>
    <dbReference type="NCBI Taxonomy" id="2812953"/>
    <lineage>
        <taxon>Bacteria</taxon>
        <taxon>Pseudomonadati</taxon>
        <taxon>Balneolota</taxon>
        <taxon>Balneolia</taxon>
        <taxon>Balneolales</taxon>
        <taxon>Cyclonatronaceae</taxon>
        <taxon>Natronogracilivirga</taxon>
    </lineage>
</organism>
<dbReference type="InterPro" id="IPR003141">
    <property type="entry name" value="Pol/His_phosphatase_N"/>
</dbReference>
<name>A0A8J7US37_9BACT</name>
<accession>A0A8J7US37</accession>
<sequence>MLKADLHIHTTASDGKLSPAQVVAHALTTDLDVIAITDHDTIDGVAEAKLASEGTPLQVVNAAEVSTIYQNRECHLLAYSFEDAGVMTGLFRGQKDKRIERAQSIIHNLNKLGFDISYDEVLGEAGNASIGRPHIARVMIKKGFAADIQEVFFRYLGNSSSAYHQIDYPDISEAIDLVHQAGGYAILAHPADNYTFIDIKKFREYGLDGIECFHSSHNSWHQRRFTDYCENFDLLITGGSDFHGSVQDFHHFGTIHTKLEPDSPLLKTRAAEPQKNSKTYSETLCK</sequence>
<evidence type="ECO:0000259" key="1">
    <source>
        <dbReference type="SMART" id="SM00481"/>
    </source>
</evidence>
<feature type="domain" description="Polymerase/histidinol phosphatase N-terminal" evidence="1">
    <location>
        <begin position="4"/>
        <end position="69"/>
    </location>
</feature>
<protein>
    <submittedName>
        <fullName evidence="2">PHP domain-containing protein</fullName>
    </submittedName>
</protein>
<dbReference type="EMBL" id="JAFIDN010000001">
    <property type="protein sequence ID" value="MBP3191166.1"/>
    <property type="molecule type" value="Genomic_DNA"/>
</dbReference>
<dbReference type="PANTHER" id="PTHR42924:SF3">
    <property type="entry name" value="POLYMERASE_HISTIDINOL PHOSPHATASE N-TERMINAL DOMAIN-CONTAINING PROTEIN"/>
    <property type="match status" value="1"/>
</dbReference>
<dbReference type="PANTHER" id="PTHR42924">
    <property type="entry name" value="EXONUCLEASE"/>
    <property type="match status" value="1"/>
</dbReference>
<reference evidence="2" key="1">
    <citation type="submission" date="2021-02" db="EMBL/GenBank/DDBJ databases">
        <title>Natronogracilivirga saccharolytica gen. nov. sp. nov. a new anaerobic, haloalkiliphilic carbohydrate-fermenting bacterium from soda lake and proposing of Cyclonatronumiaceae fam. nov. in the phylum Balneolaeota.</title>
        <authorList>
            <person name="Zhilina T.N."/>
            <person name="Sorokin D.Y."/>
            <person name="Zavarzina D.G."/>
            <person name="Toshchakov S.V."/>
            <person name="Kublanov I.V."/>
        </authorList>
    </citation>
    <scope>NUCLEOTIDE SEQUENCE</scope>
    <source>
        <strain evidence="2">Z-1702</strain>
    </source>
</reference>
<dbReference type="GO" id="GO:0035312">
    <property type="term" value="F:5'-3' DNA exonuclease activity"/>
    <property type="evidence" value="ECO:0007669"/>
    <property type="project" value="TreeGrafter"/>
</dbReference>
<proteinExistence type="predicted"/>
<gene>
    <name evidence="2" type="ORF">NATSA_00670</name>
</gene>
<dbReference type="Gene3D" id="3.20.20.140">
    <property type="entry name" value="Metal-dependent hydrolases"/>
    <property type="match status" value="1"/>
</dbReference>
<dbReference type="GO" id="GO:0004534">
    <property type="term" value="F:5'-3' RNA exonuclease activity"/>
    <property type="evidence" value="ECO:0007669"/>
    <property type="project" value="TreeGrafter"/>
</dbReference>
<dbReference type="InterPro" id="IPR016195">
    <property type="entry name" value="Pol/histidinol_Pase-like"/>
</dbReference>
<evidence type="ECO:0000313" key="2">
    <source>
        <dbReference type="EMBL" id="MBP3191166.1"/>
    </source>
</evidence>
<dbReference type="Pfam" id="PF02811">
    <property type="entry name" value="PHP"/>
    <property type="match status" value="1"/>
</dbReference>
<keyword evidence="3" id="KW-1185">Reference proteome</keyword>
<dbReference type="SMART" id="SM00481">
    <property type="entry name" value="POLIIIAc"/>
    <property type="match status" value="1"/>
</dbReference>
<dbReference type="CDD" id="cd07438">
    <property type="entry name" value="PHP_HisPPase_AMP"/>
    <property type="match status" value="1"/>
</dbReference>
<dbReference type="SUPFAM" id="SSF89550">
    <property type="entry name" value="PHP domain-like"/>
    <property type="match status" value="1"/>
</dbReference>
<dbReference type="Gene3D" id="1.10.150.650">
    <property type="match status" value="1"/>
</dbReference>
<dbReference type="InterPro" id="IPR052018">
    <property type="entry name" value="PHP_domain"/>
</dbReference>
<evidence type="ECO:0000313" key="3">
    <source>
        <dbReference type="Proteomes" id="UP000673975"/>
    </source>
</evidence>
<dbReference type="RefSeq" id="WP_210509398.1">
    <property type="nucleotide sequence ID" value="NZ_JAFIDN010000001.1"/>
</dbReference>
<comment type="caution">
    <text evidence="2">The sequence shown here is derived from an EMBL/GenBank/DDBJ whole genome shotgun (WGS) entry which is preliminary data.</text>
</comment>
<dbReference type="Proteomes" id="UP000673975">
    <property type="component" value="Unassembled WGS sequence"/>
</dbReference>